<dbReference type="PROSITE" id="PS51257">
    <property type="entry name" value="PROKAR_LIPOPROTEIN"/>
    <property type="match status" value="1"/>
</dbReference>
<keyword evidence="10" id="KW-0732">Signal</keyword>
<keyword evidence="5" id="KW-0378">Hydrolase</keyword>
<organism evidence="12 13">
    <name type="scientific">Pararhodobacter aggregans</name>
    <dbReference type="NCBI Taxonomy" id="404875"/>
    <lineage>
        <taxon>Bacteria</taxon>
        <taxon>Pseudomonadati</taxon>
        <taxon>Pseudomonadota</taxon>
        <taxon>Alphaproteobacteria</taxon>
        <taxon>Rhodobacterales</taxon>
        <taxon>Paracoccaceae</taxon>
        <taxon>Pararhodobacter</taxon>
    </lineage>
</organism>
<evidence type="ECO:0000256" key="7">
    <source>
        <dbReference type="ARBA" id="ARBA00022984"/>
    </source>
</evidence>
<name>A0A2T7UQA4_9RHOB</name>
<evidence type="ECO:0000256" key="5">
    <source>
        <dbReference type="ARBA" id="ARBA00022801"/>
    </source>
</evidence>
<evidence type="ECO:0000259" key="11">
    <source>
        <dbReference type="PROSITE" id="PS52029"/>
    </source>
</evidence>
<gene>
    <name evidence="12" type="ORF">DDE23_14695</name>
</gene>
<reference evidence="12 13" key="1">
    <citation type="journal article" date="2011" name="Syst. Appl. Microbiol.">
        <title>Defluviimonas denitrificans gen. nov., sp. nov., and Pararhodobacter aggregans gen. nov., sp. nov., non-phototrophic Rhodobacteraceae from the biofilter of a marine aquaculture.</title>
        <authorList>
            <person name="Foesel B.U."/>
            <person name="Drake H.L."/>
            <person name="Schramm A."/>
        </authorList>
    </citation>
    <scope>NUCLEOTIDE SEQUENCE [LARGE SCALE GENOMIC DNA]</scope>
    <source>
        <strain evidence="12 13">D1-19</strain>
    </source>
</reference>
<evidence type="ECO:0000256" key="3">
    <source>
        <dbReference type="ARBA" id="ARBA00022676"/>
    </source>
</evidence>
<comment type="similarity">
    <text evidence="2">Belongs to the YkuD family.</text>
</comment>
<dbReference type="Proteomes" id="UP000244810">
    <property type="component" value="Unassembled WGS sequence"/>
</dbReference>
<dbReference type="FunFam" id="2.40.440.10:FF:000002">
    <property type="entry name" value="L,D-transpeptidase ErfK/SrfK"/>
    <property type="match status" value="1"/>
</dbReference>
<dbReference type="SUPFAM" id="SSF141523">
    <property type="entry name" value="L,D-transpeptidase catalytic domain-like"/>
    <property type="match status" value="1"/>
</dbReference>
<accession>A0A2T7UQA4</accession>
<evidence type="ECO:0000256" key="2">
    <source>
        <dbReference type="ARBA" id="ARBA00005992"/>
    </source>
</evidence>
<dbReference type="UniPathway" id="UPA00219"/>
<feature type="active site" description="Proton donor/acceptor" evidence="9">
    <location>
        <position position="176"/>
    </location>
</feature>
<feature type="active site" description="Nucleophile" evidence="9">
    <location>
        <position position="192"/>
    </location>
</feature>
<dbReference type="GO" id="GO:0018104">
    <property type="term" value="P:peptidoglycan-protein cross-linking"/>
    <property type="evidence" value="ECO:0007669"/>
    <property type="project" value="TreeGrafter"/>
</dbReference>
<evidence type="ECO:0000313" key="13">
    <source>
        <dbReference type="Proteomes" id="UP000244810"/>
    </source>
</evidence>
<evidence type="ECO:0000313" key="12">
    <source>
        <dbReference type="EMBL" id="PVE46920.1"/>
    </source>
</evidence>
<feature type="chain" id="PRO_5015545327" description="L,D-TPase catalytic domain-containing protein" evidence="10">
    <location>
        <begin position="24"/>
        <end position="238"/>
    </location>
</feature>
<evidence type="ECO:0000256" key="6">
    <source>
        <dbReference type="ARBA" id="ARBA00022960"/>
    </source>
</evidence>
<dbReference type="InterPro" id="IPR050979">
    <property type="entry name" value="LD-transpeptidase"/>
</dbReference>
<keyword evidence="13" id="KW-1185">Reference proteome</keyword>
<keyword evidence="4" id="KW-0808">Transferase</keyword>
<comment type="caution">
    <text evidence="12">The sequence shown here is derived from an EMBL/GenBank/DDBJ whole genome shotgun (WGS) entry which is preliminary data.</text>
</comment>
<dbReference type="Pfam" id="PF03734">
    <property type="entry name" value="YkuD"/>
    <property type="match status" value="1"/>
</dbReference>
<evidence type="ECO:0000256" key="8">
    <source>
        <dbReference type="ARBA" id="ARBA00023316"/>
    </source>
</evidence>
<dbReference type="InterPro" id="IPR038063">
    <property type="entry name" value="Transpep_catalytic_dom"/>
</dbReference>
<dbReference type="GO" id="GO:0071555">
    <property type="term" value="P:cell wall organization"/>
    <property type="evidence" value="ECO:0007669"/>
    <property type="project" value="UniProtKB-UniRule"/>
</dbReference>
<keyword evidence="6 9" id="KW-0133">Cell shape</keyword>
<dbReference type="EMBL" id="QDDR01000007">
    <property type="protein sequence ID" value="PVE46920.1"/>
    <property type="molecule type" value="Genomic_DNA"/>
</dbReference>
<dbReference type="CDD" id="cd16913">
    <property type="entry name" value="YkuD_like"/>
    <property type="match status" value="1"/>
</dbReference>
<evidence type="ECO:0000256" key="4">
    <source>
        <dbReference type="ARBA" id="ARBA00022679"/>
    </source>
</evidence>
<dbReference type="PANTHER" id="PTHR30582:SF24">
    <property type="entry name" value="L,D-TRANSPEPTIDASE ERFK_SRFK-RELATED"/>
    <property type="match status" value="1"/>
</dbReference>
<feature type="signal peptide" evidence="10">
    <location>
        <begin position="1"/>
        <end position="23"/>
    </location>
</feature>
<feature type="domain" description="L,D-TPase catalytic" evidence="11">
    <location>
        <begin position="80"/>
        <end position="216"/>
    </location>
</feature>
<evidence type="ECO:0000256" key="9">
    <source>
        <dbReference type="PROSITE-ProRule" id="PRU01373"/>
    </source>
</evidence>
<evidence type="ECO:0000256" key="10">
    <source>
        <dbReference type="SAM" id="SignalP"/>
    </source>
</evidence>
<dbReference type="GO" id="GO:0071972">
    <property type="term" value="F:peptidoglycan L,D-transpeptidase activity"/>
    <property type="evidence" value="ECO:0007669"/>
    <property type="project" value="TreeGrafter"/>
</dbReference>
<dbReference type="GO" id="GO:0016757">
    <property type="term" value="F:glycosyltransferase activity"/>
    <property type="evidence" value="ECO:0007669"/>
    <property type="project" value="UniProtKB-KW"/>
</dbReference>
<dbReference type="GO" id="GO:0008360">
    <property type="term" value="P:regulation of cell shape"/>
    <property type="evidence" value="ECO:0007669"/>
    <property type="project" value="UniProtKB-UniRule"/>
</dbReference>
<keyword evidence="7 9" id="KW-0573">Peptidoglycan synthesis</keyword>
<keyword evidence="3" id="KW-0328">Glycosyltransferase</keyword>
<dbReference type="OrthoDB" id="9795305at2"/>
<sequence>MIRPILTLTLALLMGACAAVPYAEPPVAEAPAEPPLPPDILARYRALQDGDEIIPAVPLENLSARNVRQEVDYWTDHPPGTIIVDPHDRFLYLVEPGNRALRYGVAVGEAGFQFTGEARIPYQRDWPRWTPTPNMIANRPDYAEYAGGVPGGIDNPLGARALYLHRDGRDTLYRIHGTPQPWTVGTAVSSGCIRLYNQDIIDLAARVRSGTRVVVLGPDERGLGTVPPEATRNTGVLD</sequence>
<dbReference type="GO" id="GO:0005576">
    <property type="term" value="C:extracellular region"/>
    <property type="evidence" value="ECO:0007669"/>
    <property type="project" value="TreeGrafter"/>
</dbReference>
<dbReference type="InterPro" id="IPR005490">
    <property type="entry name" value="LD_TPept_cat_dom"/>
</dbReference>
<protein>
    <recommendedName>
        <fullName evidence="11">L,D-TPase catalytic domain-containing protein</fullName>
    </recommendedName>
</protein>
<keyword evidence="8 9" id="KW-0961">Cell wall biogenesis/degradation</keyword>
<evidence type="ECO:0000256" key="1">
    <source>
        <dbReference type="ARBA" id="ARBA00004752"/>
    </source>
</evidence>
<dbReference type="Gene3D" id="2.40.440.10">
    <property type="entry name" value="L,D-transpeptidase catalytic domain-like"/>
    <property type="match status" value="1"/>
</dbReference>
<dbReference type="PROSITE" id="PS52029">
    <property type="entry name" value="LD_TPASE"/>
    <property type="match status" value="1"/>
</dbReference>
<comment type="pathway">
    <text evidence="1 9">Cell wall biogenesis; peptidoglycan biosynthesis.</text>
</comment>
<dbReference type="RefSeq" id="WP_107752492.1">
    <property type="nucleotide sequence ID" value="NZ_QBKF01000007.1"/>
</dbReference>
<proteinExistence type="inferred from homology"/>
<dbReference type="AlphaFoldDB" id="A0A2T7UQA4"/>
<dbReference type="PANTHER" id="PTHR30582">
    <property type="entry name" value="L,D-TRANSPEPTIDASE"/>
    <property type="match status" value="1"/>
</dbReference>